<comment type="caution">
    <text evidence="7">The sequence shown here is derived from an EMBL/GenBank/DDBJ whole genome shotgun (WGS) entry which is preliminary data.</text>
</comment>
<sequence length="280" mass="31962">MPRHSKNNTASSVFTYHEAHKLDYGTKRQRLGRDSFRNYNACFLCLQTARDPVCCAEGHIACRECMYENILQQREAIKLEQQQTEQKLQELNNKKEMEEEEARRALLNEFDKTQNSMLGNRHRTNSKNEQDVDKPNSDKPEHDSINSNNSSGKKRKFEFTEEDIRSVAEKDMERTSLQLKVEKEEAAKPKIASFWVPSLTPAADNSLLKPVKTQVLCHAIEKAHSLSMKSLIDVKFQNEGNDKGKNKVKSKDIVDMTPEGTGFASSSTKAVAEKYTLAFQ</sequence>
<dbReference type="PANTHER" id="PTHR13063">
    <property type="entry name" value="ENOS INTERACTING PROTEIN"/>
    <property type="match status" value="1"/>
</dbReference>
<feature type="coiled-coil region" evidence="4">
    <location>
        <begin position="67"/>
        <end position="108"/>
    </location>
</feature>
<dbReference type="InterPro" id="IPR031790">
    <property type="entry name" value="Znf-NOSIP"/>
</dbReference>
<evidence type="ECO:0000256" key="4">
    <source>
        <dbReference type="SAM" id="Coils"/>
    </source>
</evidence>
<proteinExistence type="inferred from homology"/>
<dbReference type="EMBL" id="JAANIU010000513">
    <property type="protein sequence ID" value="KAG1571758.1"/>
    <property type="molecule type" value="Genomic_DNA"/>
</dbReference>
<feature type="region of interest" description="Disordered" evidence="5">
    <location>
        <begin position="109"/>
        <end position="157"/>
    </location>
</feature>
<keyword evidence="4" id="KW-0175">Coiled coil</keyword>
<feature type="domain" description="Nitric oxide synthase-interacting protein zinc-finger" evidence="6">
    <location>
        <begin position="4"/>
        <end position="74"/>
    </location>
</feature>
<dbReference type="InterPro" id="IPR016818">
    <property type="entry name" value="NOSIP"/>
</dbReference>
<reference evidence="7 8" key="1">
    <citation type="journal article" date="2020" name="Microb. Genom.">
        <title>Genetic diversity of clinical and environmental Mucorales isolates obtained from an investigation of mucormycosis cases among solid organ transplant recipients.</title>
        <authorList>
            <person name="Nguyen M.H."/>
            <person name="Kaul D."/>
            <person name="Muto C."/>
            <person name="Cheng S.J."/>
            <person name="Richter R.A."/>
            <person name="Bruno V.M."/>
            <person name="Liu G."/>
            <person name="Beyhan S."/>
            <person name="Sundermann A.J."/>
            <person name="Mounaud S."/>
            <person name="Pasculle A.W."/>
            <person name="Nierman W.C."/>
            <person name="Driscoll E."/>
            <person name="Cumbie R."/>
            <person name="Clancy C.J."/>
            <person name="Dupont C.L."/>
        </authorList>
    </citation>
    <scope>NUCLEOTIDE SEQUENCE [LARGE SCALE GENOMIC DNA]</scope>
    <source>
        <strain evidence="7 8">GL24</strain>
    </source>
</reference>
<evidence type="ECO:0000259" key="6">
    <source>
        <dbReference type="Pfam" id="PF15906"/>
    </source>
</evidence>
<feature type="compositionally biased region" description="Basic and acidic residues" evidence="5">
    <location>
        <begin position="126"/>
        <end position="144"/>
    </location>
</feature>
<keyword evidence="8" id="KW-1185">Reference proteome</keyword>
<dbReference type="InterPro" id="IPR013083">
    <property type="entry name" value="Znf_RING/FYVE/PHD"/>
</dbReference>
<dbReference type="SUPFAM" id="SSF57850">
    <property type="entry name" value="RING/U-box"/>
    <property type="match status" value="1"/>
</dbReference>
<evidence type="ECO:0000313" key="7">
    <source>
        <dbReference type="EMBL" id="KAG1571758.1"/>
    </source>
</evidence>
<comment type="similarity">
    <text evidence="2">Belongs to the NOSIP family.</text>
</comment>
<accession>A0A9P6Z6E4</accession>
<evidence type="ECO:0000256" key="3">
    <source>
        <dbReference type="ARBA" id="ARBA00023242"/>
    </source>
</evidence>
<comment type="subcellular location">
    <subcellularLocation>
        <location evidence="1">Nucleus</location>
    </subcellularLocation>
</comment>
<evidence type="ECO:0000256" key="1">
    <source>
        <dbReference type="ARBA" id="ARBA00004123"/>
    </source>
</evidence>
<evidence type="ECO:0000313" key="8">
    <source>
        <dbReference type="Proteomes" id="UP000740926"/>
    </source>
</evidence>
<evidence type="ECO:0000256" key="5">
    <source>
        <dbReference type="SAM" id="MobiDB-lite"/>
    </source>
</evidence>
<keyword evidence="3" id="KW-0539">Nucleus</keyword>
<dbReference type="Pfam" id="PF15906">
    <property type="entry name" value="zf-NOSIP"/>
    <property type="match status" value="1"/>
</dbReference>
<evidence type="ECO:0000256" key="2">
    <source>
        <dbReference type="ARBA" id="ARBA00008126"/>
    </source>
</evidence>
<name>A0A9P6Z6E4_9FUNG</name>
<dbReference type="Proteomes" id="UP000740926">
    <property type="component" value="Unassembled WGS sequence"/>
</dbReference>
<protein>
    <recommendedName>
        <fullName evidence="6">Nitric oxide synthase-interacting protein zinc-finger domain-containing protein</fullName>
    </recommendedName>
</protein>
<dbReference type="GO" id="GO:0061630">
    <property type="term" value="F:ubiquitin protein ligase activity"/>
    <property type="evidence" value="ECO:0007669"/>
    <property type="project" value="InterPro"/>
</dbReference>
<dbReference type="AlphaFoldDB" id="A0A9P6Z6E4"/>
<organism evidence="7 8">
    <name type="scientific">Rhizopus delemar</name>
    <dbReference type="NCBI Taxonomy" id="936053"/>
    <lineage>
        <taxon>Eukaryota</taxon>
        <taxon>Fungi</taxon>
        <taxon>Fungi incertae sedis</taxon>
        <taxon>Mucoromycota</taxon>
        <taxon>Mucoromycotina</taxon>
        <taxon>Mucoromycetes</taxon>
        <taxon>Mucorales</taxon>
        <taxon>Mucorineae</taxon>
        <taxon>Rhizopodaceae</taxon>
        <taxon>Rhizopus</taxon>
    </lineage>
</organism>
<dbReference type="PANTHER" id="PTHR13063:SF10">
    <property type="entry name" value="NITRIC OXIDE SYNTHASE-INTERACTING PROTEIN"/>
    <property type="match status" value="1"/>
</dbReference>
<dbReference type="GO" id="GO:0005634">
    <property type="term" value="C:nucleus"/>
    <property type="evidence" value="ECO:0007669"/>
    <property type="project" value="UniProtKB-SubCell"/>
</dbReference>
<dbReference type="Gene3D" id="3.30.40.10">
    <property type="entry name" value="Zinc/RING finger domain, C3HC4 (zinc finger)"/>
    <property type="match status" value="1"/>
</dbReference>
<gene>
    <name evidence="7" type="ORF">G6F50_004334</name>
</gene>